<sequence length="407" mass="46814">MTVKRLFAIMFIFLCTLGAWMILGGVTSVRTQENGTLLKKAVVSLYGDNLVIKQPTLIYLEKKQKQSKKPNGEIFIEEFETEHSIFPKKSKVSIDLQLDPRKKGVLWFPTFKAKYDARYEFDISEYKDKDIFLISELSSSESIYKNVHLKINDKKIDDISFLIKNEKKKIDNQKDIVVFNTTYDTTGLEKFSYLMSPGYSGIAQIDSLDLTINTDFHNIDFIEKTLSATDKKKTDKGFILSWKLDQAITGKDIGIVIPGKLNPGDIIPRTVFAAPISLLFYFMIIIVLSVVKKEKIHPVNYFFLACAFFSFHLMYSYFSDHINIYLSFVIASVVSIILVSSYLRLFVSKKIAYLYSPLAQIIYLIVFSYSFFYKGYSGLIITIISVCSLFFLMQLTGKINWQKVFEK</sequence>
<feature type="transmembrane region" description="Helical" evidence="1">
    <location>
        <begin position="324"/>
        <end position="345"/>
    </location>
</feature>
<proteinExistence type="predicted"/>
<comment type="caution">
    <text evidence="2">The sequence shown here is derived from an EMBL/GenBank/DDBJ whole genome shotgun (WGS) entry which is preliminary data.</text>
</comment>
<feature type="transmembrane region" description="Helical" evidence="1">
    <location>
        <begin position="298"/>
        <end position="318"/>
    </location>
</feature>
<dbReference type="PANTHER" id="PTHR30092:SF0">
    <property type="entry name" value="INNER MEMBRANE PROTEIN CRED"/>
    <property type="match status" value="1"/>
</dbReference>
<keyword evidence="1" id="KW-1133">Transmembrane helix</keyword>
<gene>
    <name evidence="2" type="ORF">C0601_09815</name>
</gene>
<feature type="transmembrane region" description="Helical" evidence="1">
    <location>
        <begin position="352"/>
        <end position="372"/>
    </location>
</feature>
<dbReference type="Proteomes" id="UP000234857">
    <property type="component" value="Unassembled WGS sequence"/>
</dbReference>
<reference evidence="2 3" key="1">
    <citation type="submission" date="2017-11" db="EMBL/GenBank/DDBJ databases">
        <title>Genome-resolved metagenomics identifies genetic mobility, metabolic interactions, and unexpected diversity in perchlorate-reducing communities.</title>
        <authorList>
            <person name="Barnum T.P."/>
            <person name="Figueroa I.A."/>
            <person name="Carlstrom C.I."/>
            <person name="Lucas L.N."/>
            <person name="Engelbrektson A.L."/>
            <person name="Coates J.D."/>
        </authorList>
    </citation>
    <scope>NUCLEOTIDE SEQUENCE [LARGE SCALE GENOMIC DNA]</scope>
    <source>
        <strain evidence="2">BM706</strain>
    </source>
</reference>
<dbReference type="GO" id="GO:0005886">
    <property type="term" value="C:plasma membrane"/>
    <property type="evidence" value="ECO:0007669"/>
    <property type="project" value="TreeGrafter"/>
</dbReference>
<feature type="transmembrane region" description="Helical" evidence="1">
    <location>
        <begin position="271"/>
        <end position="291"/>
    </location>
</feature>
<protein>
    <recommendedName>
        <fullName evidence="4">Cell envelope integrity protein CreD</fullName>
    </recommendedName>
</protein>
<dbReference type="AlphaFoldDB" id="A0A2N5ZDC1"/>
<feature type="transmembrane region" description="Helical" evidence="1">
    <location>
        <begin position="378"/>
        <end position="397"/>
    </location>
</feature>
<organism evidence="2 3">
    <name type="scientific">Muiribacterium halophilum</name>
    <dbReference type="NCBI Taxonomy" id="2053465"/>
    <lineage>
        <taxon>Bacteria</taxon>
        <taxon>Candidatus Muiribacteriota</taxon>
        <taxon>Candidatus Muiribacteriia</taxon>
        <taxon>Candidatus Muiribacteriales</taxon>
        <taxon>Candidatus Muiribacteriaceae</taxon>
        <taxon>Candidatus Muiribacterium</taxon>
    </lineage>
</organism>
<keyword evidence="1" id="KW-0812">Transmembrane</keyword>
<evidence type="ECO:0000256" key="1">
    <source>
        <dbReference type="SAM" id="Phobius"/>
    </source>
</evidence>
<dbReference type="Pfam" id="PF06123">
    <property type="entry name" value="CreD"/>
    <property type="match status" value="2"/>
</dbReference>
<name>A0A2N5ZDC1_MUIH1</name>
<dbReference type="PANTHER" id="PTHR30092">
    <property type="entry name" value="INNER MEMBRANE PROTEIN CRED"/>
    <property type="match status" value="1"/>
</dbReference>
<evidence type="ECO:0008006" key="4">
    <source>
        <dbReference type="Google" id="ProtNLM"/>
    </source>
</evidence>
<evidence type="ECO:0000313" key="3">
    <source>
        <dbReference type="Proteomes" id="UP000234857"/>
    </source>
</evidence>
<accession>A0A2N5ZDC1</accession>
<evidence type="ECO:0000313" key="2">
    <source>
        <dbReference type="EMBL" id="PLX16670.1"/>
    </source>
</evidence>
<dbReference type="EMBL" id="PKTG01000108">
    <property type="protein sequence ID" value="PLX16670.1"/>
    <property type="molecule type" value="Genomic_DNA"/>
</dbReference>
<keyword evidence="1" id="KW-0472">Membrane</keyword>
<dbReference type="InterPro" id="IPR010364">
    <property type="entry name" value="Uncharacterised_IM_CreD"/>
</dbReference>